<dbReference type="RefSeq" id="WP_367641027.1">
    <property type="nucleotide sequence ID" value="NZ_JBFNQN010000020.1"/>
</dbReference>
<evidence type="ECO:0000256" key="2">
    <source>
        <dbReference type="ARBA" id="ARBA00007639"/>
    </source>
</evidence>
<gene>
    <name evidence="6" type="ORF">AB1207_22990</name>
</gene>
<evidence type="ECO:0000256" key="4">
    <source>
        <dbReference type="SAM" id="SignalP"/>
    </source>
</evidence>
<name>A0ABV3PDU1_9ACTN</name>
<keyword evidence="3 4" id="KW-0732">Signal</keyword>
<evidence type="ECO:0000313" key="6">
    <source>
        <dbReference type="EMBL" id="MEW9267617.1"/>
    </source>
</evidence>
<dbReference type="Gene3D" id="3.40.50.2300">
    <property type="match status" value="2"/>
</dbReference>
<sequence length="387" mass="39147">MRSLTSLRALLALLLGCVLLTSCSSPPGGATPGGSGGSAQAAADTTAAVAAVDAAYAGSSTRPPAQGPAPAQGKTVWVLSAFQQVAGLAHLTDETVEAAKALGWGTQVCDGQNNTDGAWAKCVRQAVAAGADAIVLESIDCAPVAQALKEAKAAGVLVASLTSFDCDDPTQGGGQPLFDVTVPFVGGTTAAQSYEAAGQLRADWVVAQTKGAAQVVHVEFRGVAFGEHLADAFNERIAACSGCEVVGTVVITPADVPNIRQKFETAMLQHPEANAVAVDVDFMLPAGIQQALTTSGKDLAVAGGECTRDSVGYLHTGGGIDMCIGQSPVWLSYAGIDGLNRVFAGQPVVDSGLGEQLVDADHNLPAQGDWYAGSVDAPAGYRAAWGL</sequence>
<keyword evidence="7" id="KW-1185">Reference proteome</keyword>
<dbReference type="PANTHER" id="PTHR46847">
    <property type="entry name" value="D-ALLOSE-BINDING PERIPLASMIC PROTEIN-RELATED"/>
    <property type="match status" value="1"/>
</dbReference>
<dbReference type="InterPro" id="IPR025997">
    <property type="entry name" value="SBP_2_dom"/>
</dbReference>
<dbReference type="PANTHER" id="PTHR46847:SF1">
    <property type="entry name" value="D-ALLOSE-BINDING PERIPLASMIC PROTEIN-RELATED"/>
    <property type="match status" value="1"/>
</dbReference>
<protein>
    <submittedName>
        <fullName evidence="6">Substrate-binding domain-containing protein</fullName>
    </submittedName>
</protein>
<dbReference type="SUPFAM" id="SSF53822">
    <property type="entry name" value="Periplasmic binding protein-like I"/>
    <property type="match status" value="1"/>
</dbReference>
<evidence type="ECO:0000313" key="7">
    <source>
        <dbReference type="Proteomes" id="UP001555826"/>
    </source>
</evidence>
<evidence type="ECO:0000259" key="5">
    <source>
        <dbReference type="Pfam" id="PF13407"/>
    </source>
</evidence>
<dbReference type="PROSITE" id="PS51257">
    <property type="entry name" value="PROKAR_LIPOPROTEIN"/>
    <property type="match status" value="1"/>
</dbReference>
<organism evidence="6 7">
    <name type="scientific">Kineococcus endophyticus</name>
    <dbReference type="NCBI Taxonomy" id="1181883"/>
    <lineage>
        <taxon>Bacteria</taxon>
        <taxon>Bacillati</taxon>
        <taxon>Actinomycetota</taxon>
        <taxon>Actinomycetes</taxon>
        <taxon>Kineosporiales</taxon>
        <taxon>Kineosporiaceae</taxon>
        <taxon>Kineococcus</taxon>
    </lineage>
</organism>
<dbReference type="Proteomes" id="UP001555826">
    <property type="component" value="Unassembled WGS sequence"/>
</dbReference>
<dbReference type="Pfam" id="PF13407">
    <property type="entry name" value="Peripla_BP_4"/>
    <property type="match status" value="1"/>
</dbReference>
<dbReference type="EMBL" id="JBFNQN010000020">
    <property type="protein sequence ID" value="MEW9267617.1"/>
    <property type="molecule type" value="Genomic_DNA"/>
</dbReference>
<comment type="caution">
    <text evidence="6">The sequence shown here is derived from an EMBL/GenBank/DDBJ whole genome shotgun (WGS) entry which is preliminary data.</text>
</comment>
<comment type="subcellular location">
    <subcellularLocation>
        <location evidence="1">Cell envelope</location>
    </subcellularLocation>
</comment>
<feature type="chain" id="PRO_5046043511" evidence="4">
    <location>
        <begin position="31"/>
        <end position="387"/>
    </location>
</feature>
<evidence type="ECO:0000256" key="3">
    <source>
        <dbReference type="ARBA" id="ARBA00022729"/>
    </source>
</evidence>
<feature type="domain" description="Periplasmic binding protein" evidence="5">
    <location>
        <begin position="96"/>
        <end position="346"/>
    </location>
</feature>
<dbReference type="InterPro" id="IPR028082">
    <property type="entry name" value="Peripla_BP_I"/>
</dbReference>
<reference evidence="6 7" key="1">
    <citation type="submission" date="2024-07" db="EMBL/GenBank/DDBJ databases">
        <authorList>
            <person name="Thanompreechachai J."/>
            <person name="Duangmal K."/>
        </authorList>
    </citation>
    <scope>NUCLEOTIDE SEQUENCE [LARGE SCALE GENOMIC DNA]</scope>
    <source>
        <strain evidence="6 7">KCTC 19886</strain>
    </source>
</reference>
<feature type="signal peptide" evidence="4">
    <location>
        <begin position="1"/>
        <end position="30"/>
    </location>
</feature>
<accession>A0ABV3PDU1</accession>
<evidence type="ECO:0000256" key="1">
    <source>
        <dbReference type="ARBA" id="ARBA00004196"/>
    </source>
</evidence>
<proteinExistence type="inferred from homology"/>
<comment type="similarity">
    <text evidence="2">Belongs to the bacterial solute-binding protein 2 family.</text>
</comment>